<keyword evidence="7" id="KW-1185">Reference proteome</keyword>
<evidence type="ECO:0000313" key="6">
    <source>
        <dbReference type="EMBL" id="MBD7912577.1"/>
    </source>
</evidence>
<comment type="caution">
    <text evidence="6">The sequence shown here is derived from an EMBL/GenBank/DDBJ whole genome shotgun (WGS) entry which is preliminary data.</text>
</comment>
<gene>
    <name evidence="6" type="ORF">H9661_14555</name>
</gene>
<protein>
    <submittedName>
        <fullName evidence="6">ABC transporter ATP-binding protein</fullName>
    </submittedName>
</protein>
<dbReference type="InterPro" id="IPR027417">
    <property type="entry name" value="P-loop_NTPase"/>
</dbReference>
<dbReference type="Gene3D" id="3.40.50.300">
    <property type="entry name" value="P-loop containing nucleotide triphosphate hydrolases"/>
    <property type="match status" value="1"/>
</dbReference>
<dbReference type="PANTHER" id="PTHR42798:SF7">
    <property type="entry name" value="ALPHA-D-RIBOSE 1-METHYLPHOSPHONATE 5-TRIPHOSPHATE SYNTHASE SUBUNIT PHNL"/>
    <property type="match status" value="1"/>
</dbReference>
<keyword evidence="2" id="KW-0813">Transport</keyword>
<dbReference type="Pfam" id="PF00005">
    <property type="entry name" value="ABC_tran"/>
    <property type="match status" value="1"/>
</dbReference>
<dbReference type="Proteomes" id="UP000627781">
    <property type="component" value="Unassembled WGS sequence"/>
</dbReference>
<dbReference type="InterPro" id="IPR017911">
    <property type="entry name" value="MacB-like_ATP-bd"/>
</dbReference>
<dbReference type="GO" id="GO:0005524">
    <property type="term" value="F:ATP binding"/>
    <property type="evidence" value="ECO:0007669"/>
    <property type="project" value="UniProtKB-KW"/>
</dbReference>
<evidence type="ECO:0000256" key="1">
    <source>
        <dbReference type="ARBA" id="ARBA00005417"/>
    </source>
</evidence>
<dbReference type="CDD" id="cd03255">
    <property type="entry name" value="ABC_MJ0796_LolCDE_FtsE"/>
    <property type="match status" value="1"/>
</dbReference>
<comment type="similarity">
    <text evidence="1">Belongs to the ABC transporter superfamily.</text>
</comment>
<dbReference type="EMBL" id="JACSRA010000025">
    <property type="protein sequence ID" value="MBD7912577.1"/>
    <property type="molecule type" value="Genomic_DNA"/>
</dbReference>
<evidence type="ECO:0000256" key="4">
    <source>
        <dbReference type="ARBA" id="ARBA00022840"/>
    </source>
</evidence>
<dbReference type="InterPro" id="IPR003593">
    <property type="entry name" value="AAA+_ATPase"/>
</dbReference>
<evidence type="ECO:0000256" key="3">
    <source>
        <dbReference type="ARBA" id="ARBA00022741"/>
    </source>
</evidence>
<name>A0ABR8PWR5_9CLOT</name>
<dbReference type="PROSITE" id="PS50893">
    <property type="entry name" value="ABC_TRANSPORTER_2"/>
    <property type="match status" value="1"/>
</dbReference>
<keyword evidence="3" id="KW-0547">Nucleotide-binding</keyword>
<keyword evidence="4 6" id="KW-0067">ATP-binding</keyword>
<dbReference type="PANTHER" id="PTHR42798">
    <property type="entry name" value="LIPOPROTEIN-RELEASING SYSTEM ATP-BINDING PROTEIN LOLD"/>
    <property type="match status" value="1"/>
</dbReference>
<dbReference type="SUPFAM" id="SSF52540">
    <property type="entry name" value="P-loop containing nucleoside triphosphate hydrolases"/>
    <property type="match status" value="1"/>
</dbReference>
<dbReference type="InterPro" id="IPR003439">
    <property type="entry name" value="ABC_transporter-like_ATP-bd"/>
</dbReference>
<evidence type="ECO:0000313" key="7">
    <source>
        <dbReference type="Proteomes" id="UP000627781"/>
    </source>
</evidence>
<sequence>MDLEEFEKLNSGLKVLLFKGEDEVEEDSKKETDLLVGNNLYKLYGNNKEESAALKGVTLRVHEGDFICIMGPSGSGKSTLINLLSTIDEPTRGTIKFNGKNILSMGEREIAKFRYENLGFIFQNFNLIDNLTIKENISIPMLLASNSMEEIEYKVNRIVEKLDIRDLLNKYPYECSGGENQRVACARALVTSPKIIVADEPTGNLDTKNSHELLTMLQRLNREGTTILMVTHDNMIASYSQKLLFIRDGRVDKILKREDLSQKEYFHKIIDITSKESQNLIDIL</sequence>
<evidence type="ECO:0000259" key="5">
    <source>
        <dbReference type="PROSITE" id="PS50893"/>
    </source>
</evidence>
<dbReference type="SMART" id="SM00382">
    <property type="entry name" value="AAA"/>
    <property type="match status" value="1"/>
</dbReference>
<evidence type="ECO:0000256" key="2">
    <source>
        <dbReference type="ARBA" id="ARBA00022448"/>
    </source>
</evidence>
<organism evidence="6 7">
    <name type="scientific">Clostridium cibarium</name>
    <dbReference type="NCBI Taxonomy" id="2762247"/>
    <lineage>
        <taxon>Bacteria</taxon>
        <taxon>Bacillati</taxon>
        <taxon>Bacillota</taxon>
        <taxon>Clostridia</taxon>
        <taxon>Eubacteriales</taxon>
        <taxon>Clostridiaceae</taxon>
        <taxon>Clostridium</taxon>
    </lineage>
</organism>
<proteinExistence type="inferred from homology"/>
<accession>A0ABR8PWR5</accession>
<reference evidence="6 7" key="1">
    <citation type="submission" date="2020-08" db="EMBL/GenBank/DDBJ databases">
        <title>A Genomic Blueprint of the Chicken Gut Microbiome.</title>
        <authorList>
            <person name="Gilroy R."/>
            <person name="Ravi A."/>
            <person name="Getino M."/>
            <person name="Pursley I."/>
            <person name="Horton D.L."/>
            <person name="Alikhan N.-F."/>
            <person name="Baker D."/>
            <person name="Gharbi K."/>
            <person name="Hall N."/>
            <person name="Watson M."/>
            <person name="Adriaenssens E.M."/>
            <person name="Foster-Nyarko E."/>
            <person name="Jarju S."/>
            <person name="Secka A."/>
            <person name="Antonio M."/>
            <person name="Oren A."/>
            <person name="Chaudhuri R."/>
            <person name="La Ragione R.M."/>
            <person name="Hildebrand F."/>
            <person name="Pallen M.J."/>
        </authorList>
    </citation>
    <scope>NUCLEOTIDE SEQUENCE [LARGE SCALE GENOMIC DNA]</scope>
    <source>
        <strain evidence="6 7">Sa3CVN1</strain>
    </source>
</reference>
<feature type="domain" description="ABC transporter" evidence="5">
    <location>
        <begin position="35"/>
        <end position="273"/>
    </location>
</feature>